<feature type="domain" description="RagB/SusD" evidence="7">
    <location>
        <begin position="332"/>
        <end position="429"/>
    </location>
</feature>
<evidence type="ECO:0008006" key="11">
    <source>
        <dbReference type="Google" id="ProtNLM"/>
    </source>
</evidence>
<comment type="similarity">
    <text evidence="2">Belongs to the SusD family.</text>
</comment>
<comment type="caution">
    <text evidence="9">The sequence shown here is derived from an EMBL/GenBank/DDBJ whole genome shotgun (WGS) entry which is preliminary data.</text>
</comment>
<comment type="subcellular location">
    <subcellularLocation>
        <location evidence="1">Cell outer membrane</location>
    </subcellularLocation>
</comment>
<dbReference type="InterPro" id="IPR033985">
    <property type="entry name" value="SusD-like_N"/>
</dbReference>
<reference evidence="9 10" key="1">
    <citation type="submission" date="2020-03" db="EMBL/GenBank/DDBJ databases">
        <title>Genomic Encyclopedia of Type Strains, Phase IV (KMG-IV): sequencing the most valuable type-strain genomes for metagenomic binning, comparative biology and taxonomic classification.</title>
        <authorList>
            <person name="Goeker M."/>
        </authorList>
    </citation>
    <scope>NUCLEOTIDE SEQUENCE [LARGE SCALE GENOMIC DNA]</scope>
    <source>
        <strain evidence="9 10">DSM 105722</strain>
    </source>
</reference>
<dbReference type="GO" id="GO:0009279">
    <property type="term" value="C:cell outer membrane"/>
    <property type="evidence" value="ECO:0007669"/>
    <property type="project" value="UniProtKB-SubCell"/>
</dbReference>
<protein>
    <recommendedName>
        <fullName evidence="11">RagB/SusD family nutrient uptake outer membrane protein</fullName>
    </recommendedName>
</protein>
<evidence type="ECO:0000256" key="3">
    <source>
        <dbReference type="ARBA" id="ARBA00022729"/>
    </source>
</evidence>
<accession>A0A7X6BJ16</accession>
<evidence type="ECO:0000313" key="9">
    <source>
        <dbReference type="EMBL" id="NJC17143.1"/>
    </source>
</evidence>
<dbReference type="Gene3D" id="2.20.20.130">
    <property type="match status" value="1"/>
</dbReference>
<evidence type="ECO:0000256" key="2">
    <source>
        <dbReference type="ARBA" id="ARBA00006275"/>
    </source>
</evidence>
<gene>
    <name evidence="9" type="ORF">GGR15_000748</name>
</gene>
<feature type="signal peptide" evidence="6">
    <location>
        <begin position="1"/>
        <end position="21"/>
    </location>
</feature>
<dbReference type="Pfam" id="PF14322">
    <property type="entry name" value="SusD-like_3"/>
    <property type="match status" value="1"/>
</dbReference>
<evidence type="ECO:0000256" key="6">
    <source>
        <dbReference type="SAM" id="SignalP"/>
    </source>
</evidence>
<feature type="domain" description="SusD-like N-terminal" evidence="8">
    <location>
        <begin position="21"/>
        <end position="203"/>
    </location>
</feature>
<proteinExistence type="inferred from homology"/>
<dbReference type="PROSITE" id="PS51257">
    <property type="entry name" value="PROKAR_LIPOPROTEIN"/>
    <property type="match status" value="1"/>
</dbReference>
<dbReference type="RefSeq" id="WP_118305286.1">
    <property type="nucleotide sequence ID" value="NZ_BMPA01000002.1"/>
</dbReference>
<evidence type="ECO:0000256" key="1">
    <source>
        <dbReference type="ARBA" id="ARBA00004442"/>
    </source>
</evidence>
<dbReference type="Pfam" id="PF07980">
    <property type="entry name" value="SusD_RagB"/>
    <property type="match status" value="1"/>
</dbReference>
<name>A0A7X6BJ16_9BACT</name>
<evidence type="ECO:0000256" key="4">
    <source>
        <dbReference type="ARBA" id="ARBA00023136"/>
    </source>
</evidence>
<organism evidence="9 10">
    <name type="scientific">Butyricimonas paravirosa</name>
    <dbReference type="NCBI Taxonomy" id="1472417"/>
    <lineage>
        <taxon>Bacteria</taxon>
        <taxon>Pseudomonadati</taxon>
        <taxon>Bacteroidota</taxon>
        <taxon>Bacteroidia</taxon>
        <taxon>Bacteroidales</taxon>
        <taxon>Odoribacteraceae</taxon>
        <taxon>Butyricimonas</taxon>
    </lineage>
</organism>
<dbReference type="SUPFAM" id="SSF48452">
    <property type="entry name" value="TPR-like"/>
    <property type="match status" value="1"/>
</dbReference>
<dbReference type="EMBL" id="JAATLI010000002">
    <property type="protein sequence ID" value="NJC17143.1"/>
    <property type="molecule type" value="Genomic_DNA"/>
</dbReference>
<keyword evidence="3 6" id="KW-0732">Signal</keyword>
<dbReference type="Proteomes" id="UP000576368">
    <property type="component" value="Unassembled WGS sequence"/>
</dbReference>
<feature type="chain" id="PRO_5031485628" description="RagB/SusD family nutrient uptake outer membrane protein" evidence="6">
    <location>
        <begin position="22"/>
        <end position="462"/>
    </location>
</feature>
<dbReference type="AlphaFoldDB" id="A0A7X6BJ16"/>
<dbReference type="InterPro" id="IPR012944">
    <property type="entry name" value="SusD_RagB_dom"/>
</dbReference>
<dbReference type="Gene3D" id="1.25.40.390">
    <property type="match status" value="1"/>
</dbReference>
<evidence type="ECO:0000256" key="5">
    <source>
        <dbReference type="ARBA" id="ARBA00023237"/>
    </source>
</evidence>
<evidence type="ECO:0000313" key="10">
    <source>
        <dbReference type="Proteomes" id="UP000576368"/>
    </source>
</evidence>
<sequence>MRKYIISICLGMIFFSSCSNWLDVEPKTMVEEEELFSRELGFKEALTGLYIKMAQSSLYGEDLTIGFMDVLGQRYQNTTSDGYQNALWYSFPSTKTEKYTERIWGNMYNLIANVNNLLYYCDAKKQVLTTENYYEIIKGEALGLRAFLHFDLLRMYGPINCNSATKRIAYRTQFDSEVAVIQPTNVVMDSIIADLKAAEILLTGTDPLNFDFPTKESEEESMAGDRFLTYRHKRMNLYAVKALLARAYLYVGNKTEAKKYANEVISSSYFDLIGDTNDPLRSKEILFSIYVDDFNKDNKLAGHYSIKSEDFFNELFDIDNEGAQDVRVRPGVAFNYSTNGITMKKYEQENLWVSTQGTIVLVRLSEMYYIMAECEDEPADAEVWLNQVRNMRALSPVECTEQNLLDEIEKEYRKEFYGEGQLFYFYKRHGYRTFLHCPLENMTESNYMFSWPENEVLFGQTN</sequence>
<dbReference type="Gene3D" id="1.25.40.900">
    <property type="match status" value="1"/>
</dbReference>
<evidence type="ECO:0000259" key="7">
    <source>
        <dbReference type="Pfam" id="PF07980"/>
    </source>
</evidence>
<dbReference type="InterPro" id="IPR011990">
    <property type="entry name" value="TPR-like_helical_dom_sf"/>
</dbReference>
<keyword evidence="5" id="KW-0998">Cell outer membrane</keyword>
<keyword evidence="4" id="KW-0472">Membrane</keyword>
<evidence type="ECO:0000259" key="8">
    <source>
        <dbReference type="Pfam" id="PF14322"/>
    </source>
</evidence>